<evidence type="ECO:0000313" key="2">
    <source>
        <dbReference type="Proteomes" id="UP000028838"/>
    </source>
</evidence>
<reference evidence="1 2" key="1">
    <citation type="submission" date="2014-07" db="EMBL/GenBank/DDBJ databases">
        <authorList>
            <person name="Sibley D."/>
            <person name="Venepally P."/>
            <person name="Karamycheva S."/>
            <person name="Hadjithomas M."/>
            <person name="Khan A."/>
            <person name="Brunk B."/>
            <person name="Roos D."/>
            <person name="Caler E."/>
            <person name="Lorenzi H."/>
        </authorList>
    </citation>
    <scope>NUCLEOTIDE SEQUENCE [LARGE SCALE GENOMIC DNA]</scope>
    <source>
        <strain evidence="1 2">FOU</strain>
    </source>
</reference>
<dbReference type="Proteomes" id="UP000028838">
    <property type="component" value="Unassembled WGS sequence"/>
</dbReference>
<dbReference type="VEuPathDB" id="ToxoDB:TGFOU_205100B"/>
<name>A0A086JX53_TOXGO</name>
<accession>A0A086JX53</accession>
<protein>
    <submittedName>
        <fullName evidence="1">Uncharacterized protein</fullName>
    </submittedName>
</protein>
<proteinExistence type="predicted"/>
<evidence type="ECO:0000313" key="1">
    <source>
        <dbReference type="EMBL" id="KFG36721.1"/>
    </source>
</evidence>
<organism evidence="1 2">
    <name type="scientific">Toxoplasma gondii FOU</name>
    <dbReference type="NCBI Taxonomy" id="943167"/>
    <lineage>
        <taxon>Eukaryota</taxon>
        <taxon>Sar</taxon>
        <taxon>Alveolata</taxon>
        <taxon>Apicomplexa</taxon>
        <taxon>Conoidasida</taxon>
        <taxon>Coccidia</taxon>
        <taxon>Eucoccidiorida</taxon>
        <taxon>Eimeriorina</taxon>
        <taxon>Sarcocystidae</taxon>
        <taxon>Toxoplasma</taxon>
    </lineage>
</organism>
<dbReference type="AlphaFoldDB" id="A0A086JX53"/>
<feature type="non-terminal residue" evidence="1">
    <location>
        <position position="1"/>
    </location>
</feature>
<sequence length="28" mass="3033">GLKHIGPPLFVDADGDEAHEFFHVGISK</sequence>
<gene>
    <name evidence="1" type="ORF">TGFOU_205100B</name>
</gene>
<dbReference type="EMBL" id="AEYH02002635">
    <property type="protein sequence ID" value="KFG36721.1"/>
    <property type="molecule type" value="Genomic_DNA"/>
</dbReference>
<comment type="caution">
    <text evidence="1">The sequence shown here is derived from an EMBL/GenBank/DDBJ whole genome shotgun (WGS) entry which is preliminary data.</text>
</comment>